<gene>
    <name evidence="1" type="ORF">GO594_13075</name>
</gene>
<reference evidence="1 2" key="1">
    <citation type="submission" date="2019-12" db="EMBL/GenBank/DDBJ databases">
        <title>Draft genome sequence of Pseudomonas otitidis recovered from a chicken carcass.</title>
        <authorList>
            <person name="Vieira T.R."/>
            <person name="Oliviera E.F.C."/>
            <person name="Silva N.M.V."/>
            <person name="Sambrano G.E."/>
            <person name="Cibulski S.P."/>
            <person name="Cardoso M.R.I."/>
        </authorList>
    </citation>
    <scope>NUCLEOTIDE SEQUENCE [LARGE SCALE GENOMIC DNA]</scope>
    <source>
        <strain evidence="1 2">25_K</strain>
    </source>
</reference>
<sequence>MSNDRNGIINQIIDYTGTERDHAERIYEELRADDRIYFDDSVGLDRQGLVIREDVDLMAVAAEIE</sequence>
<accession>A0A7X3H7P2</accession>
<evidence type="ECO:0000313" key="1">
    <source>
        <dbReference type="EMBL" id="MWK56912.1"/>
    </source>
</evidence>
<dbReference type="EMBL" id="WTFN01000027">
    <property type="protein sequence ID" value="MWK56912.1"/>
    <property type="molecule type" value="Genomic_DNA"/>
</dbReference>
<proteinExistence type="predicted"/>
<dbReference type="RefSeq" id="WP_160481035.1">
    <property type="nucleotide sequence ID" value="NZ_WTFN01000027.1"/>
</dbReference>
<protein>
    <submittedName>
        <fullName evidence="1">Uncharacterized protein</fullName>
    </submittedName>
</protein>
<name>A0A7X3H7P2_9GAMM</name>
<evidence type="ECO:0000313" key="2">
    <source>
        <dbReference type="Proteomes" id="UP000461288"/>
    </source>
</evidence>
<organism evidence="1 2">
    <name type="scientific">Metapseudomonas otitidis</name>
    <dbReference type="NCBI Taxonomy" id="319939"/>
    <lineage>
        <taxon>Bacteria</taxon>
        <taxon>Pseudomonadati</taxon>
        <taxon>Pseudomonadota</taxon>
        <taxon>Gammaproteobacteria</taxon>
        <taxon>Pseudomonadales</taxon>
        <taxon>Pseudomonadaceae</taxon>
        <taxon>Metapseudomonas</taxon>
    </lineage>
</organism>
<comment type="caution">
    <text evidence="1">The sequence shown here is derived from an EMBL/GenBank/DDBJ whole genome shotgun (WGS) entry which is preliminary data.</text>
</comment>
<dbReference type="Proteomes" id="UP000461288">
    <property type="component" value="Unassembled WGS sequence"/>
</dbReference>
<dbReference type="AlphaFoldDB" id="A0A7X3H7P2"/>